<accession>A0A1R3I0Q4</accession>
<reference evidence="2 3" key="1">
    <citation type="submission" date="2013-09" db="EMBL/GenBank/DDBJ databases">
        <title>Corchorus capsularis genome sequencing.</title>
        <authorList>
            <person name="Alam M."/>
            <person name="Haque M.S."/>
            <person name="Islam M.S."/>
            <person name="Emdad E.M."/>
            <person name="Islam M.M."/>
            <person name="Ahmed B."/>
            <person name="Halim A."/>
            <person name="Hossen Q.M.M."/>
            <person name="Hossain M.Z."/>
            <person name="Ahmed R."/>
            <person name="Khan M.M."/>
            <person name="Islam R."/>
            <person name="Rashid M.M."/>
            <person name="Khan S.A."/>
            <person name="Rahman M.S."/>
            <person name="Alam M."/>
        </authorList>
    </citation>
    <scope>NUCLEOTIDE SEQUENCE [LARGE SCALE GENOMIC DNA]</scope>
    <source>
        <strain evidence="3">cv. CVL-1</strain>
        <tissue evidence="2">Whole seedling</tissue>
    </source>
</reference>
<keyword evidence="1" id="KW-0812">Transmembrane</keyword>
<feature type="transmembrane region" description="Helical" evidence="1">
    <location>
        <begin position="20"/>
        <end position="38"/>
    </location>
</feature>
<dbReference type="AlphaFoldDB" id="A0A1R3I0Q4"/>
<dbReference type="Gramene" id="OMO76153">
    <property type="protein sequence ID" value="OMO76153"/>
    <property type="gene ID" value="CCACVL1_15856"/>
</dbReference>
<dbReference type="Proteomes" id="UP000188268">
    <property type="component" value="Unassembled WGS sequence"/>
</dbReference>
<comment type="caution">
    <text evidence="2">The sequence shown here is derived from an EMBL/GenBank/DDBJ whole genome shotgun (WGS) entry which is preliminary data.</text>
</comment>
<keyword evidence="3" id="KW-1185">Reference proteome</keyword>
<keyword evidence="1" id="KW-1133">Transmembrane helix</keyword>
<keyword evidence="1" id="KW-0472">Membrane</keyword>
<organism evidence="2 3">
    <name type="scientific">Corchorus capsularis</name>
    <name type="common">Jute</name>
    <dbReference type="NCBI Taxonomy" id="210143"/>
    <lineage>
        <taxon>Eukaryota</taxon>
        <taxon>Viridiplantae</taxon>
        <taxon>Streptophyta</taxon>
        <taxon>Embryophyta</taxon>
        <taxon>Tracheophyta</taxon>
        <taxon>Spermatophyta</taxon>
        <taxon>Magnoliopsida</taxon>
        <taxon>eudicotyledons</taxon>
        <taxon>Gunneridae</taxon>
        <taxon>Pentapetalae</taxon>
        <taxon>rosids</taxon>
        <taxon>malvids</taxon>
        <taxon>Malvales</taxon>
        <taxon>Malvaceae</taxon>
        <taxon>Grewioideae</taxon>
        <taxon>Apeibeae</taxon>
        <taxon>Corchorus</taxon>
    </lineage>
</organism>
<proteinExistence type="predicted"/>
<protein>
    <submittedName>
        <fullName evidence="2">Uncharacterized protein</fullName>
    </submittedName>
</protein>
<evidence type="ECO:0000313" key="3">
    <source>
        <dbReference type="Proteomes" id="UP000188268"/>
    </source>
</evidence>
<evidence type="ECO:0000313" key="2">
    <source>
        <dbReference type="EMBL" id="OMO76153.1"/>
    </source>
</evidence>
<gene>
    <name evidence="2" type="ORF">CCACVL1_15856</name>
</gene>
<sequence length="115" mass="12526">MDWNGGEDNETTRQTKKTTSISLLLYVVLGCVAVICHVNRILCRRWNHLIQGVDTGLGPKFGRPARASSAQVGSVNARPAYNPSINSCALGYSGLYWPAGSSLGYSLRCGIYIYK</sequence>
<dbReference type="EMBL" id="AWWV01010898">
    <property type="protein sequence ID" value="OMO76153.1"/>
    <property type="molecule type" value="Genomic_DNA"/>
</dbReference>
<evidence type="ECO:0000256" key="1">
    <source>
        <dbReference type="SAM" id="Phobius"/>
    </source>
</evidence>
<name>A0A1R3I0Q4_COCAP</name>